<reference evidence="2 4" key="1">
    <citation type="submission" date="2017-01" db="EMBL/GenBank/DDBJ databases">
        <authorList>
            <person name="Wolfgang W.J."/>
            <person name="Cole J."/>
            <person name="Wroblewski D."/>
            <person name="Mcginnis J."/>
            <person name="Musser K.A."/>
        </authorList>
    </citation>
    <scope>NUCLEOTIDE SEQUENCE [LARGE SCALE GENOMIC DNA]</scope>
    <source>
        <strain evidence="2 4">DSM 21643</strain>
    </source>
</reference>
<feature type="transmembrane region" description="Helical" evidence="1">
    <location>
        <begin position="45"/>
        <end position="68"/>
    </location>
</feature>
<reference evidence="3 5" key="2">
    <citation type="submission" date="2017-06" db="EMBL/GenBank/DDBJ databases">
        <authorList>
            <consortium name="Pathogen Informatics"/>
        </authorList>
    </citation>
    <scope>NUCLEOTIDE SEQUENCE [LARGE SCALE GENOMIC DNA]</scope>
    <source>
        <strain evidence="3 5">NCTC12230</strain>
    </source>
</reference>
<dbReference type="EMBL" id="MTBM01000014">
    <property type="protein sequence ID" value="OSI09374.1"/>
    <property type="molecule type" value="Genomic_DNA"/>
</dbReference>
<dbReference type="EMBL" id="LT906434">
    <property type="protein sequence ID" value="SNU78608.1"/>
    <property type="molecule type" value="Genomic_DNA"/>
</dbReference>
<keyword evidence="1" id="KW-0472">Membrane</keyword>
<dbReference type="Proteomes" id="UP000193466">
    <property type="component" value="Unassembled WGS sequence"/>
</dbReference>
<evidence type="ECO:0000256" key="1">
    <source>
        <dbReference type="SAM" id="Phobius"/>
    </source>
</evidence>
<feature type="transmembrane region" description="Helical" evidence="1">
    <location>
        <begin position="12"/>
        <end position="33"/>
    </location>
</feature>
<organism evidence="3 5">
    <name type="scientific">Neisseria zoodegmatis</name>
    <dbReference type="NCBI Taxonomy" id="326523"/>
    <lineage>
        <taxon>Bacteria</taxon>
        <taxon>Pseudomonadati</taxon>
        <taxon>Pseudomonadota</taxon>
        <taxon>Betaproteobacteria</taxon>
        <taxon>Neisseriales</taxon>
        <taxon>Neisseriaceae</taxon>
        <taxon>Neisseria</taxon>
    </lineage>
</organism>
<protein>
    <submittedName>
        <fullName evidence="3">Uncharacterized protein</fullName>
    </submittedName>
</protein>
<dbReference type="Proteomes" id="UP000215033">
    <property type="component" value="Chromosome 1"/>
</dbReference>
<evidence type="ECO:0000313" key="3">
    <source>
        <dbReference type="EMBL" id="SNU78608.1"/>
    </source>
</evidence>
<dbReference type="AlphaFoldDB" id="A0AB38DNP3"/>
<keyword evidence="1" id="KW-1133">Transmembrane helix</keyword>
<evidence type="ECO:0000313" key="2">
    <source>
        <dbReference type="EMBL" id="OSI09374.1"/>
    </source>
</evidence>
<evidence type="ECO:0000313" key="5">
    <source>
        <dbReference type="Proteomes" id="UP000215033"/>
    </source>
</evidence>
<gene>
    <name evidence="2" type="ORF">BWD10_09745</name>
    <name evidence="3" type="ORF">SAMEA4504057_00079</name>
</gene>
<sequence>MQINLNNMLKHWKLLLVLIIVFQPLSGLVFYWFDIQDISVDKGIVLGRAGLSSAVGALIANIVFFVILKCKK</sequence>
<evidence type="ECO:0000313" key="4">
    <source>
        <dbReference type="Proteomes" id="UP000193466"/>
    </source>
</evidence>
<keyword evidence="4" id="KW-1185">Reference proteome</keyword>
<accession>A0AB38DNP3</accession>
<dbReference type="KEGG" id="nzo:SAMEA4504057_0079"/>
<name>A0AB38DNP3_9NEIS</name>
<proteinExistence type="predicted"/>
<dbReference type="RefSeq" id="WP_085364157.1">
    <property type="nucleotide sequence ID" value="NZ_LT906434.1"/>
</dbReference>
<keyword evidence="1" id="KW-0812">Transmembrane</keyword>